<organism evidence="1 2">
    <name type="scientific">Bradyrhizobium erythrophlei</name>
    <dbReference type="NCBI Taxonomy" id="1437360"/>
    <lineage>
        <taxon>Bacteria</taxon>
        <taxon>Pseudomonadati</taxon>
        <taxon>Pseudomonadota</taxon>
        <taxon>Alphaproteobacteria</taxon>
        <taxon>Hyphomicrobiales</taxon>
        <taxon>Nitrobacteraceae</taxon>
        <taxon>Bradyrhizobium</taxon>
    </lineage>
</organism>
<name>A0A1M5SNC7_9BRAD</name>
<sequence>MPRLNPSWKRVLLWALVKLFLSVCDRQHDAAATISLDQPLKFSVAEVTRDALNHRTH</sequence>
<dbReference type="Proteomes" id="UP000190675">
    <property type="component" value="Chromosome I"/>
</dbReference>
<evidence type="ECO:0000313" key="2">
    <source>
        <dbReference type="Proteomes" id="UP000190675"/>
    </source>
</evidence>
<gene>
    <name evidence="1" type="ORF">SAMN05444169_7251</name>
</gene>
<reference evidence="1 2" key="1">
    <citation type="submission" date="2016-11" db="EMBL/GenBank/DDBJ databases">
        <authorList>
            <person name="Jaros S."/>
            <person name="Januszkiewicz K."/>
            <person name="Wedrychowicz H."/>
        </authorList>
    </citation>
    <scope>NUCLEOTIDE SEQUENCE [LARGE SCALE GENOMIC DNA]</scope>
    <source>
        <strain evidence="1 2">GAS242</strain>
    </source>
</reference>
<proteinExistence type="predicted"/>
<dbReference type="AlphaFoldDB" id="A0A1M5SNC7"/>
<dbReference type="EMBL" id="LT670818">
    <property type="protein sequence ID" value="SHH40006.1"/>
    <property type="molecule type" value="Genomic_DNA"/>
</dbReference>
<protein>
    <submittedName>
        <fullName evidence="1">Uncharacterized protein</fullName>
    </submittedName>
</protein>
<accession>A0A1M5SNC7</accession>
<evidence type="ECO:0000313" key="1">
    <source>
        <dbReference type="EMBL" id="SHH40006.1"/>
    </source>
</evidence>